<evidence type="ECO:0000313" key="4">
    <source>
        <dbReference type="EMBL" id="BDU75216.1"/>
    </source>
</evidence>
<dbReference type="InterPro" id="IPR050570">
    <property type="entry name" value="Cell_wall_metabolism_enzyme"/>
</dbReference>
<organism evidence="4 5">
    <name type="scientific">Mesoterricola sediminis</name>
    <dbReference type="NCBI Taxonomy" id="2927980"/>
    <lineage>
        <taxon>Bacteria</taxon>
        <taxon>Pseudomonadati</taxon>
        <taxon>Acidobacteriota</taxon>
        <taxon>Holophagae</taxon>
        <taxon>Holophagales</taxon>
        <taxon>Holophagaceae</taxon>
        <taxon>Mesoterricola</taxon>
    </lineage>
</organism>
<dbReference type="AlphaFoldDB" id="A0AA48KAY8"/>
<evidence type="ECO:0000259" key="3">
    <source>
        <dbReference type="PROSITE" id="PS51782"/>
    </source>
</evidence>
<evidence type="ECO:0000313" key="5">
    <source>
        <dbReference type="Proteomes" id="UP001228113"/>
    </source>
</evidence>
<name>A0AA48KAY8_9BACT</name>
<dbReference type="InterPro" id="IPR018392">
    <property type="entry name" value="LysM"/>
</dbReference>
<dbReference type="PANTHER" id="PTHR21666:SF270">
    <property type="entry name" value="MUREIN HYDROLASE ACTIVATOR ENVC"/>
    <property type="match status" value="1"/>
</dbReference>
<dbReference type="SUPFAM" id="SSF51261">
    <property type="entry name" value="Duplicated hybrid motif"/>
    <property type="match status" value="1"/>
</dbReference>
<evidence type="ECO:0000256" key="2">
    <source>
        <dbReference type="SAM" id="SignalP"/>
    </source>
</evidence>
<dbReference type="InterPro" id="IPR036779">
    <property type="entry name" value="LysM_dom_sf"/>
</dbReference>
<gene>
    <name evidence="4" type="ORF">METESE_01740</name>
</gene>
<dbReference type="Gene3D" id="2.70.70.10">
    <property type="entry name" value="Glucose Permease (Domain IIA)"/>
    <property type="match status" value="1"/>
</dbReference>
<protein>
    <submittedName>
        <fullName evidence="4">Peptidase M23</fullName>
    </submittedName>
</protein>
<proteinExistence type="predicted"/>
<feature type="signal peptide" evidence="2">
    <location>
        <begin position="1"/>
        <end position="21"/>
    </location>
</feature>
<dbReference type="SMART" id="SM00257">
    <property type="entry name" value="LysM"/>
    <property type="match status" value="1"/>
</dbReference>
<keyword evidence="5" id="KW-1185">Reference proteome</keyword>
<dbReference type="Pfam" id="PF01551">
    <property type="entry name" value="Peptidase_M23"/>
    <property type="match status" value="1"/>
</dbReference>
<dbReference type="KEGG" id="msea:METESE_01740"/>
<dbReference type="EMBL" id="AP027081">
    <property type="protein sequence ID" value="BDU75216.1"/>
    <property type="molecule type" value="Genomic_DNA"/>
</dbReference>
<feature type="region of interest" description="Disordered" evidence="1">
    <location>
        <begin position="124"/>
        <end position="157"/>
    </location>
</feature>
<reference evidence="4" key="1">
    <citation type="journal article" date="2023" name="Int. J. Syst. Evol. Microbiol.">
        <title>Mesoterricola silvestris gen. nov., sp. nov., Mesoterricola sediminis sp. nov., Geothrix oryzae sp. nov., Geothrix edaphica sp. nov., Geothrix rubra sp. nov., and Geothrix limicola sp. nov., six novel members of Acidobacteriota isolated from soils.</title>
        <authorList>
            <person name="Itoh H."/>
            <person name="Sugisawa Y."/>
            <person name="Mise K."/>
            <person name="Xu Z."/>
            <person name="Kuniyasu M."/>
            <person name="Ushijima N."/>
            <person name="Kawano K."/>
            <person name="Kobayashi E."/>
            <person name="Shiratori Y."/>
            <person name="Masuda Y."/>
            <person name="Senoo K."/>
        </authorList>
    </citation>
    <scope>NUCLEOTIDE SEQUENCE</scope>
    <source>
        <strain evidence="4">W786</strain>
    </source>
</reference>
<sequence>MRSSLLVIALIVSGLSGSLQAAKTSRSATHKVRRGETAARIARDNNLSLSDLEALNPKLDLDRLQAGTQVRVRGAVPRKAETPKEGYRRALRPVPALPATPPTGPSALPHLEQILPVQARDLTADTPAPEESPKLAGIQPVLPPETAAPAPAPQTFQPADPAHLDLLWPVETRTVSSGWGPRMRSKTVKVKSKKKRVRYRGSHKGLDLNAPQGTDVYACMDGVVVTAGRQKGYGNYVMIDHGNGVITLYGHHYRNFVSGGEVVHRGQKIAEVGRTGNATGPHLHFELRVDGEVQNPLPFLNDVEEIPADQIAQNRSAVAPKTRR</sequence>
<accession>A0AA48KAY8</accession>
<feature type="domain" description="LysM" evidence="3">
    <location>
        <begin position="28"/>
        <end position="72"/>
    </location>
</feature>
<dbReference type="PANTHER" id="PTHR21666">
    <property type="entry name" value="PEPTIDASE-RELATED"/>
    <property type="match status" value="1"/>
</dbReference>
<dbReference type="InterPro" id="IPR011055">
    <property type="entry name" value="Dup_hybrid_motif"/>
</dbReference>
<keyword evidence="2" id="KW-0732">Signal</keyword>
<dbReference type="SUPFAM" id="SSF54106">
    <property type="entry name" value="LysM domain"/>
    <property type="match status" value="1"/>
</dbReference>
<feature type="compositionally biased region" description="Low complexity" evidence="1">
    <location>
        <begin position="144"/>
        <end position="157"/>
    </location>
</feature>
<dbReference type="CDD" id="cd00118">
    <property type="entry name" value="LysM"/>
    <property type="match status" value="1"/>
</dbReference>
<feature type="chain" id="PRO_5041205403" evidence="2">
    <location>
        <begin position="22"/>
        <end position="324"/>
    </location>
</feature>
<dbReference type="PROSITE" id="PS51782">
    <property type="entry name" value="LYSM"/>
    <property type="match status" value="1"/>
</dbReference>
<evidence type="ECO:0000256" key="1">
    <source>
        <dbReference type="SAM" id="MobiDB-lite"/>
    </source>
</evidence>
<dbReference type="Proteomes" id="UP001228113">
    <property type="component" value="Chromosome"/>
</dbReference>
<dbReference type="RefSeq" id="WP_243330074.1">
    <property type="nucleotide sequence ID" value="NZ_AP027081.1"/>
</dbReference>
<dbReference type="Pfam" id="PF01476">
    <property type="entry name" value="LysM"/>
    <property type="match status" value="1"/>
</dbReference>
<dbReference type="GO" id="GO:0004222">
    <property type="term" value="F:metalloendopeptidase activity"/>
    <property type="evidence" value="ECO:0007669"/>
    <property type="project" value="TreeGrafter"/>
</dbReference>
<dbReference type="InterPro" id="IPR016047">
    <property type="entry name" value="M23ase_b-sheet_dom"/>
</dbReference>
<dbReference type="Gene3D" id="3.10.350.10">
    <property type="entry name" value="LysM domain"/>
    <property type="match status" value="1"/>
</dbReference>
<dbReference type="CDD" id="cd12797">
    <property type="entry name" value="M23_peptidase"/>
    <property type="match status" value="1"/>
</dbReference>